<name>A0A8S5QQ40_9CAUD</name>
<proteinExistence type="predicted"/>
<sequence length="80" mass="9283">MPIPKYVSAEEYSRQSGMGVEEVKRQCRIGEIPCKMTVKGYYKIPIYEDSVPVEQFNKVKEENTRLKTIIETILNTVKQV</sequence>
<evidence type="ECO:0000313" key="1">
    <source>
        <dbReference type="EMBL" id="DAE21114.1"/>
    </source>
</evidence>
<accession>A0A8S5QQ40</accession>
<organism evidence="1">
    <name type="scientific">Siphoviridae sp. ctRCE13</name>
    <dbReference type="NCBI Taxonomy" id="2826332"/>
    <lineage>
        <taxon>Viruses</taxon>
        <taxon>Duplodnaviria</taxon>
        <taxon>Heunggongvirae</taxon>
        <taxon>Uroviricota</taxon>
        <taxon>Caudoviricetes</taxon>
    </lineage>
</organism>
<dbReference type="EMBL" id="BK015707">
    <property type="protein sequence ID" value="DAE21114.1"/>
    <property type="molecule type" value="Genomic_DNA"/>
</dbReference>
<reference evidence="1" key="1">
    <citation type="journal article" date="2021" name="Proc. Natl. Acad. Sci. U.S.A.">
        <title>A Catalog of Tens of Thousands of Viruses from Human Metagenomes Reveals Hidden Associations with Chronic Diseases.</title>
        <authorList>
            <person name="Tisza M.J."/>
            <person name="Buck C.B."/>
        </authorList>
    </citation>
    <scope>NUCLEOTIDE SEQUENCE</scope>
    <source>
        <strain evidence="1">CtRCE13</strain>
    </source>
</reference>
<protein>
    <submittedName>
        <fullName evidence="1">DNA binding protein</fullName>
    </submittedName>
</protein>